<dbReference type="PANTHER" id="PTHR34039:SF1">
    <property type="entry name" value="UPF0102 PROTEIN YRAN"/>
    <property type="match status" value="1"/>
</dbReference>
<evidence type="ECO:0000256" key="1">
    <source>
        <dbReference type="ARBA" id="ARBA00006738"/>
    </source>
</evidence>
<evidence type="ECO:0000313" key="3">
    <source>
        <dbReference type="EMBL" id="MBA8828889.1"/>
    </source>
</evidence>
<dbReference type="InterPro" id="IPR011335">
    <property type="entry name" value="Restrct_endonuc-II-like"/>
</dbReference>
<comment type="caution">
    <text evidence="3">The sequence shown here is derived from an EMBL/GenBank/DDBJ whole genome shotgun (WGS) entry which is preliminary data.</text>
</comment>
<keyword evidence="3" id="KW-0540">Nuclease</keyword>
<accession>A0A7W3PNI7</accession>
<dbReference type="NCBIfam" id="NF009150">
    <property type="entry name" value="PRK12497.1-3"/>
    <property type="match status" value="1"/>
</dbReference>
<dbReference type="InterPro" id="IPR003509">
    <property type="entry name" value="UPF0102_YraN-like"/>
</dbReference>
<reference evidence="3 4" key="1">
    <citation type="submission" date="2020-07" db="EMBL/GenBank/DDBJ databases">
        <title>Sequencing the genomes of 1000 actinobacteria strains.</title>
        <authorList>
            <person name="Klenk H.-P."/>
        </authorList>
    </citation>
    <scope>NUCLEOTIDE SEQUENCE [LARGE SCALE GENOMIC DNA]</scope>
    <source>
        <strain evidence="3 4">DSM 23737</strain>
    </source>
</reference>
<evidence type="ECO:0000313" key="4">
    <source>
        <dbReference type="Proteomes" id="UP000524237"/>
    </source>
</evidence>
<keyword evidence="3" id="KW-0255">Endonuclease</keyword>
<gene>
    <name evidence="3" type="ORF">FB555_000987</name>
</gene>
<evidence type="ECO:0000256" key="2">
    <source>
        <dbReference type="HAMAP-Rule" id="MF_00048"/>
    </source>
</evidence>
<keyword evidence="3" id="KW-0378">Hydrolase</keyword>
<dbReference type="Pfam" id="PF02021">
    <property type="entry name" value="UPF0102"/>
    <property type="match status" value="1"/>
</dbReference>
<dbReference type="CDD" id="cd20736">
    <property type="entry name" value="PoNe_Nuclease"/>
    <property type="match status" value="1"/>
</dbReference>
<comment type="similarity">
    <text evidence="1 2">Belongs to the UPF0102 family.</text>
</comment>
<dbReference type="PANTHER" id="PTHR34039">
    <property type="entry name" value="UPF0102 PROTEIN YRAN"/>
    <property type="match status" value="1"/>
</dbReference>
<dbReference type="NCBIfam" id="NF009154">
    <property type="entry name" value="PRK12497.3-3"/>
    <property type="match status" value="1"/>
</dbReference>
<dbReference type="GO" id="GO:0003676">
    <property type="term" value="F:nucleic acid binding"/>
    <property type="evidence" value="ECO:0007669"/>
    <property type="project" value="InterPro"/>
</dbReference>
<dbReference type="GO" id="GO:0004519">
    <property type="term" value="F:endonuclease activity"/>
    <property type="evidence" value="ECO:0007669"/>
    <property type="project" value="UniProtKB-KW"/>
</dbReference>
<dbReference type="RefSeq" id="WP_182484336.1">
    <property type="nucleotide sequence ID" value="NZ_JACGWU010000002.1"/>
</dbReference>
<protein>
    <recommendedName>
        <fullName evidence="2">UPF0102 protein FB555_000987</fullName>
    </recommendedName>
</protein>
<dbReference type="Gene3D" id="3.40.1350.10">
    <property type="match status" value="1"/>
</dbReference>
<keyword evidence="4" id="KW-1185">Reference proteome</keyword>
<name>A0A7W3PNI7_9MICO</name>
<dbReference type="HAMAP" id="MF_00048">
    <property type="entry name" value="UPF0102"/>
    <property type="match status" value="1"/>
</dbReference>
<organism evidence="3 4">
    <name type="scientific">Alpinimonas psychrophila</name>
    <dbReference type="NCBI Taxonomy" id="748908"/>
    <lineage>
        <taxon>Bacteria</taxon>
        <taxon>Bacillati</taxon>
        <taxon>Actinomycetota</taxon>
        <taxon>Actinomycetes</taxon>
        <taxon>Micrococcales</taxon>
        <taxon>Microbacteriaceae</taxon>
        <taxon>Alpinimonas</taxon>
    </lineage>
</organism>
<dbReference type="Proteomes" id="UP000524237">
    <property type="component" value="Unassembled WGS sequence"/>
</dbReference>
<proteinExistence type="inferred from homology"/>
<dbReference type="AlphaFoldDB" id="A0A7W3PNI7"/>
<sequence length="119" mass="13038">MAEKDALGRTGEQLAVEFLIRCGYAVVERNWRCRQGEIDIVARDGATTVFVEVKTRSGVGFGHPFEALSLTKLARLRRLAGAWCEAHPETGGDIRIDAIAVISPPHEAPQIEHLEAVFA</sequence>
<dbReference type="EMBL" id="JACGWU010000002">
    <property type="protein sequence ID" value="MBA8828889.1"/>
    <property type="molecule type" value="Genomic_DNA"/>
</dbReference>
<dbReference type="InterPro" id="IPR011856">
    <property type="entry name" value="tRNA_endonuc-like_dom_sf"/>
</dbReference>
<dbReference type="SUPFAM" id="SSF52980">
    <property type="entry name" value="Restriction endonuclease-like"/>
    <property type="match status" value="1"/>
</dbReference>